<dbReference type="PATRIC" id="fig|272569.17.peg.1443"/>
<evidence type="ECO:0000313" key="1">
    <source>
        <dbReference type="EMBL" id="AAV45694.1"/>
    </source>
</evidence>
<evidence type="ECO:0008006" key="3">
    <source>
        <dbReference type="Google" id="ProtNLM"/>
    </source>
</evidence>
<dbReference type="Gene3D" id="3.20.20.140">
    <property type="entry name" value="Metal-dependent hydrolases"/>
    <property type="match status" value="1"/>
</dbReference>
<dbReference type="PaxDb" id="272569-rrnAC0696"/>
<dbReference type="AlphaFoldDB" id="Q5V458"/>
<sequence length="299" mass="33225">MSHSQRGICSVAGDPGLKTLAATCQKSVSQIAKTETPNGSTELALTVQPEGYAVDLHVKVLDDGVVERAKARGLDALVYAPHFTRLSEIRRQAEAFSDEELTVFPAREIFTGTWQQRRHVLAIGLEDPIPDFITFDGAMRELDRQDAAVLVPHPGFLNVSLGLDDIEAYDDIIDALEVYNPKQLSHHRDRAQSFTSETGHEPFVSSYAHVRGTVGEAYVTFTKAFESVAGLSAALKDDVERSLFHRDGLSHDLRRAVEWAHLGLENTWGKFDRLMLQGTEPTHPDHVAYDGRFNDVKVY</sequence>
<dbReference type="EMBL" id="AY596297">
    <property type="protein sequence ID" value="AAV45694.1"/>
    <property type="molecule type" value="Genomic_DNA"/>
</dbReference>
<dbReference type="Proteomes" id="UP000001169">
    <property type="component" value="Chromosome I"/>
</dbReference>
<dbReference type="InterPro" id="IPR016195">
    <property type="entry name" value="Pol/histidinol_Pase-like"/>
</dbReference>
<organism evidence="1 2">
    <name type="scientific">Haloarcula marismortui (strain ATCC 43049 / DSM 3752 / JCM 8966 / VKM B-1809)</name>
    <name type="common">Halobacterium marismortui</name>
    <dbReference type="NCBI Taxonomy" id="272569"/>
    <lineage>
        <taxon>Archaea</taxon>
        <taxon>Methanobacteriati</taxon>
        <taxon>Methanobacteriota</taxon>
        <taxon>Stenosarchaea group</taxon>
        <taxon>Halobacteria</taxon>
        <taxon>Halobacteriales</taxon>
        <taxon>Haloarculaceae</taxon>
        <taxon>Haloarcula</taxon>
    </lineage>
</organism>
<dbReference type="KEGG" id="hma:rrnAC0696"/>
<keyword evidence="2" id="KW-1185">Reference proteome</keyword>
<protein>
    <recommendedName>
        <fullName evidence="3">PHP domain-containing protein</fullName>
    </recommendedName>
</protein>
<dbReference type="eggNOG" id="arCOG00306">
    <property type="taxonomic scope" value="Archaea"/>
</dbReference>
<dbReference type="Pfam" id="PF13263">
    <property type="entry name" value="PHP_C"/>
    <property type="match status" value="1"/>
</dbReference>
<proteinExistence type="predicted"/>
<dbReference type="HOGENOM" id="CLU_1036680_0_0_2"/>
<name>Q5V458_HALMA</name>
<reference evidence="1 2" key="1">
    <citation type="journal article" date="2004" name="Genome Res.">
        <title>Genome sequence of Haloarcula marismortui: a halophilic archaeon from the Dead Sea.</title>
        <authorList>
            <person name="Baliga N.S."/>
            <person name="Bonneau R."/>
            <person name="Facciotti M.T."/>
            <person name="Pan M."/>
            <person name="Glusman G."/>
            <person name="Deutsch E.W."/>
            <person name="Shannon P."/>
            <person name="Chiu Y."/>
            <person name="Weng R.S."/>
            <person name="Gan R.R."/>
            <person name="Hung P."/>
            <person name="Date S.V."/>
            <person name="Marcotte E."/>
            <person name="Hood L."/>
            <person name="Ng W.V."/>
        </authorList>
    </citation>
    <scope>NUCLEOTIDE SEQUENCE [LARGE SCALE GENOMIC DNA]</scope>
    <source>
        <strain evidence="2">ATCC 43049 / DSM 3752 / JCM 8966 / VKM B-1809</strain>
    </source>
</reference>
<dbReference type="EnsemblBacteria" id="AAV45694">
    <property type="protein sequence ID" value="AAV45694"/>
    <property type="gene ID" value="rrnAC0696"/>
</dbReference>
<evidence type="ECO:0000313" key="2">
    <source>
        <dbReference type="Proteomes" id="UP000001169"/>
    </source>
</evidence>
<gene>
    <name evidence="1" type="ordered locus">rrnAC0696</name>
</gene>
<accession>Q5V458</accession>
<dbReference type="SUPFAM" id="SSF89550">
    <property type="entry name" value="PHP domain-like"/>
    <property type="match status" value="1"/>
</dbReference>